<keyword evidence="1" id="KW-0812">Transmembrane</keyword>
<dbReference type="Proteomes" id="UP001152484">
    <property type="component" value="Unassembled WGS sequence"/>
</dbReference>
<keyword evidence="1" id="KW-0472">Membrane</keyword>
<dbReference type="AlphaFoldDB" id="A0A9P1EMS5"/>
<comment type="caution">
    <text evidence="2">The sequence shown here is derived from an EMBL/GenBank/DDBJ whole genome shotgun (WGS) entry which is preliminary data.</text>
</comment>
<feature type="transmembrane region" description="Helical" evidence="1">
    <location>
        <begin position="60"/>
        <end position="79"/>
    </location>
</feature>
<name>A0A9P1EMS5_CUSEU</name>
<feature type="transmembrane region" description="Helical" evidence="1">
    <location>
        <begin position="117"/>
        <end position="134"/>
    </location>
</feature>
<organism evidence="2 3">
    <name type="scientific">Cuscuta europaea</name>
    <name type="common">European dodder</name>
    <dbReference type="NCBI Taxonomy" id="41803"/>
    <lineage>
        <taxon>Eukaryota</taxon>
        <taxon>Viridiplantae</taxon>
        <taxon>Streptophyta</taxon>
        <taxon>Embryophyta</taxon>
        <taxon>Tracheophyta</taxon>
        <taxon>Spermatophyta</taxon>
        <taxon>Magnoliopsida</taxon>
        <taxon>eudicotyledons</taxon>
        <taxon>Gunneridae</taxon>
        <taxon>Pentapetalae</taxon>
        <taxon>asterids</taxon>
        <taxon>lamiids</taxon>
        <taxon>Solanales</taxon>
        <taxon>Convolvulaceae</taxon>
        <taxon>Cuscuteae</taxon>
        <taxon>Cuscuta</taxon>
        <taxon>Cuscuta subgen. Cuscuta</taxon>
    </lineage>
</organism>
<evidence type="ECO:0000313" key="2">
    <source>
        <dbReference type="EMBL" id="CAH9118551.1"/>
    </source>
</evidence>
<dbReference type="EMBL" id="CAMAPE010000077">
    <property type="protein sequence ID" value="CAH9118551.1"/>
    <property type="molecule type" value="Genomic_DNA"/>
</dbReference>
<evidence type="ECO:0000256" key="1">
    <source>
        <dbReference type="SAM" id="Phobius"/>
    </source>
</evidence>
<keyword evidence="1" id="KW-1133">Transmembrane helix</keyword>
<dbReference type="PANTHER" id="PTHR35758:SF1">
    <property type="entry name" value="SERINE RICH PROTEIN"/>
    <property type="match status" value="1"/>
</dbReference>
<dbReference type="PANTHER" id="PTHR35758">
    <property type="entry name" value="TRANSMEMBRANE PROTEIN"/>
    <property type="match status" value="1"/>
</dbReference>
<keyword evidence="3" id="KW-1185">Reference proteome</keyword>
<dbReference type="OrthoDB" id="1930536at2759"/>
<evidence type="ECO:0000313" key="3">
    <source>
        <dbReference type="Proteomes" id="UP001152484"/>
    </source>
</evidence>
<feature type="transmembrane region" description="Helical" evidence="1">
    <location>
        <begin position="20"/>
        <end position="39"/>
    </location>
</feature>
<reference evidence="2" key="1">
    <citation type="submission" date="2022-07" db="EMBL/GenBank/DDBJ databases">
        <authorList>
            <person name="Macas J."/>
            <person name="Novak P."/>
            <person name="Neumann P."/>
        </authorList>
    </citation>
    <scope>NUCLEOTIDE SEQUENCE</scope>
</reference>
<protein>
    <submittedName>
        <fullName evidence="2">Uncharacterized protein</fullName>
    </submittedName>
</protein>
<sequence length="144" mass="15439">MATYEYFSYSPQGCYYSSQRGVAMVLAMGCALLLSPLYVDRPRSESSRRYYETRWSSGGLVLPAVLAGLIVAIKTASTAHGGRGGTSPRFPVYTSSADVDGDCSSSSSSPAFGIGRSTWGLAGILVSLLFALSFQSSLRQFFWS</sequence>
<proteinExistence type="predicted"/>
<accession>A0A9P1EMS5</accession>
<gene>
    <name evidence="2" type="ORF">CEURO_LOCUS21987</name>
</gene>